<gene>
    <name evidence="4" type="ORF">H8Z76_12505</name>
</gene>
<comment type="cofactor">
    <cofactor evidence="2">
        <name>a divalent metal cation</name>
        <dbReference type="ChEBI" id="CHEBI:60240"/>
    </cofactor>
</comment>
<dbReference type="EC" id="3.1.4.-" evidence="2"/>
<accession>A0ABR7ID07</accession>
<comment type="similarity">
    <text evidence="1 2">Belongs to the metallophosphoesterase superfamily. YfcE family.</text>
</comment>
<protein>
    <recommendedName>
        <fullName evidence="2">Phosphoesterase</fullName>
        <ecNumber evidence="2">3.1.4.-</ecNumber>
    </recommendedName>
</protein>
<comment type="caution">
    <text evidence="4">The sequence shown here is derived from an EMBL/GenBank/DDBJ whole genome shotgun (WGS) entry which is preliminary data.</text>
</comment>
<evidence type="ECO:0000313" key="4">
    <source>
        <dbReference type="EMBL" id="MBC5754817.1"/>
    </source>
</evidence>
<dbReference type="Proteomes" id="UP000621540">
    <property type="component" value="Unassembled WGS sequence"/>
</dbReference>
<evidence type="ECO:0000313" key="5">
    <source>
        <dbReference type="Proteomes" id="UP000621540"/>
    </source>
</evidence>
<dbReference type="RefSeq" id="WP_186982684.1">
    <property type="nucleotide sequence ID" value="NZ_JACOQH010000011.1"/>
</dbReference>
<dbReference type="Gene3D" id="3.60.21.10">
    <property type="match status" value="1"/>
</dbReference>
<keyword evidence="5" id="KW-1185">Reference proteome</keyword>
<dbReference type="InterPro" id="IPR029052">
    <property type="entry name" value="Metallo-depent_PP-like"/>
</dbReference>
<dbReference type="NCBIfam" id="TIGR00040">
    <property type="entry name" value="yfcE"/>
    <property type="match status" value="1"/>
</dbReference>
<evidence type="ECO:0000256" key="2">
    <source>
        <dbReference type="RuleBase" id="RU362039"/>
    </source>
</evidence>
<feature type="domain" description="Calcineurin-like phosphoesterase" evidence="3">
    <location>
        <begin position="1"/>
        <end position="138"/>
    </location>
</feature>
<dbReference type="SUPFAM" id="SSF56300">
    <property type="entry name" value="Metallo-dependent phosphatases"/>
    <property type="match status" value="1"/>
</dbReference>
<proteinExistence type="inferred from homology"/>
<keyword evidence="2" id="KW-0479">Metal-binding</keyword>
<dbReference type="InterPro" id="IPR000979">
    <property type="entry name" value="Phosphodiesterase_MJ0936/Vps29"/>
</dbReference>
<name>A0ABR7ID07_9FIRM</name>
<reference evidence="4 5" key="1">
    <citation type="submission" date="2020-08" db="EMBL/GenBank/DDBJ databases">
        <title>Genome public.</title>
        <authorList>
            <person name="Liu C."/>
            <person name="Sun Q."/>
        </authorList>
    </citation>
    <scope>NUCLEOTIDE SEQUENCE [LARGE SCALE GENOMIC DNA]</scope>
    <source>
        <strain evidence="4 5">BX0805</strain>
    </source>
</reference>
<dbReference type="PANTHER" id="PTHR11124">
    <property type="entry name" value="VACUOLAR SORTING PROTEIN VPS29"/>
    <property type="match status" value="1"/>
</dbReference>
<evidence type="ECO:0000256" key="1">
    <source>
        <dbReference type="ARBA" id="ARBA00008950"/>
    </source>
</evidence>
<dbReference type="InterPro" id="IPR024654">
    <property type="entry name" value="Calcineurin-like_PHP_lpxH"/>
</dbReference>
<dbReference type="Pfam" id="PF12850">
    <property type="entry name" value="Metallophos_2"/>
    <property type="match status" value="1"/>
</dbReference>
<sequence length="148" mass="16381">MKIGVISDTHGSLPDAAGDALKKCDYLIHAGDIGSEACYRAIFQLNLPSYLVRGNCDWGSYAADMQEVLSFHIDGISISLIHDLNRLSRLADDTDLVIFGHTHHYTLFERQGVTYLNPGSVSEGRGEPNSFVILDTDHGHFKVKQYTL</sequence>
<dbReference type="EMBL" id="JACOQH010000011">
    <property type="protein sequence ID" value="MBC5754817.1"/>
    <property type="molecule type" value="Genomic_DNA"/>
</dbReference>
<organism evidence="4 5">
    <name type="scientific">Roseburia yibonii</name>
    <dbReference type="NCBI Taxonomy" id="2763063"/>
    <lineage>
        <taxon>Bacteria</taxon>
        <taxon>Bacillati</taxon>
        <taxon>Bacillota</taxon>
        <taxon>Clostridia</taxon>
        <taxon>Lachnospirales</taxon>
        <taxon>Lachnospiraceae</taxon>
        <taxon>Roseburia</taxon>
    </lineage>
</organism>
<evidence type="ECO:0000259" key="3">
    <source>
        <dbReference type="Pfam" id="PF12850"/>
    </source>
</evidence>